<evidence type="ECO:0000256" key="1">
    <source>
        <dbReference type="SAM" id="MobiDB-lite"/>
    </source>
</evidence>
<name>A0A8E5HLZ5_USTVR</name>
<proteinExistence type="predicted"/>
<dbReference type="Proteomes" id="UP000027002">
    <property type="component" value="Chromosome 2"/>
</dbReference>
<accession>A0A8E5HLZ5</accession>
<feature type="region of interest" description="Disordered" evidence="1">
    <location>
        <begin position="15"/>
        <end position="121"/>
    </location>
</feature>
<feature type="compositionally biased region" description="Low complexity" evidence="1">
    <location>
        <begin position="84"/>
        <end position="98"/>
    </location>
</feature>
<feature type="compositionally biased region" description="Low complexity" evidence="1">
    <location>
        <begin position="47"/>
        <end position="57"/>
    </location>
</feature>
<evidence type="ECO:0000313" key="3">
    <source>
        <dbReference type="Proteomes" id="UP000027002"/>
    </source>
</evidence>
<evidence type="ECO:0000313" key="2">
    <source>
        <dbReference type="EMBL" id="QUC17844.1"/>
    </source>
</evidence>
<feature type="compositionally biased region" description="Basic and acidic residues" evidence="1">
    <location>
        <begin position="15"/>
        <end position="25"/>
    </location>
</feature>
<dbReference type="GeneID" id="66062863"/>
<keyword evidence="3" id="KW-1185">Reference proteome</keyword>
<protein>
    <submittedName>
        <fullName evidence="2">Uncharacterized protein</fullName>
    </submittedName>
</protein>
<sequence>MVVVRIICPRQFSHQEKVWHSRSDSTQRLPIHSSPQQLPASCASVQTGNNNTTRRTTCAAKASGRTQDEPQNPTQPAHPPPSTSAPSHDALDALDALAQPTALQQSSDADMLADARDSDGG</sequence>
<dbReference type="RefSeq" id="XP_042995517.1">
    <property type="nucleotide sequence ID" value="XM_043139583.1"/>
</dbReference>
<dbReference type="KEGG" id="uvi:66062863"/>
<feature type="compositionally biased region" description="Polar residues" evidence="1">
    <location>
        <begin position="26"/>
        <end position="46"/>
    </location>
</feature>
<gene>
    <name evidence="2" type="ORF">UV8b_02085</name>
</gene>
<dbReference type="EMBL" id="CP072754">
    <property type="protein sequence ID" value="QUC17844.1"/>
    <property type="molecule type" value="Genomic_DNA"/>
</dbReference>
<organism evidence="2 3">
    <name type="scientific">Ustilaginoidea virens</name>
    <name type="common">Rice false smut fungus</name>
    <name type="synonym">Villosiclava virens</name>
    <dbReference type="NCBI Taxonomy" id="1159556"/>
    <lineage>
        <taxon>Eukaryota</taxon>
        <taxon>Fungi</taxon>
        <taxon>Dikarya</taxon>
        <taxon>Ascomycota</taxon>
        <taxon>Pezizomycotina</taxon>
        <taxon>Sordariomycetes</taxon>
        <taxon>Hypocreomycetidae</taxon>
        <taxon>Hypocreales</taxon>
        <taxon>Clavicipitaceae</taxon>
        <taxon>Ustilaginoidea</taxon>
    </lineage>
</organism>
<dbReference type="AlphaFoldDB" id="A0A8E5HLZ5"/>
<reference evidence="2" key="1">
    <citation type="submission" date="2020-03" db="EMBL/GenBank/DDBJ databases">
        <title>A mixture of massive structural variations and highly conserved coding sequences in Ustilaginoidea virens genome.</title>
        <authorList>
            <person name="Zhang K."/>
            <person name="Zhao Z."/>
            <person name="Zhang Z."/>
            <person name="Li Y."/>
            <person name="Hsiang T."/>
            <person name="Sun W."/>
        </authorList>
    </citation>
    <scope>NUCLEOTIDE SEQUENCE</scope>
    <source>
        <strain evidence="2">UV-8b</strain>
    </source>
</reference>